<proteinExistence type="predicted"/>
<dbReference type="Proteomes" id="UP001353858">
    <property type="component" value="Unassembled WGS sequence"/>
</dbReference>
<comment type="caution">
    <text evidence="2">The sequence shown here is derived from an EMBL/GenBank/DDBJ whole genome shotgun (WGS) entry which is preliminary data.</text>
</comment>
<dbReference type="EMBL" id="JARPUR010000007">
    <property type="protein sequence ID" value="KAK4873092.1"/>
    <property type="molecule type" value="Genomic_DNA"/>
</dbReference>
<evidence type="ECO:0000256" key="1">
    <source>
        <dbReference type="SAM" id="MobiDB-lite"/>
    </source>
</evidence>
<name>A0AAN7SBX0_9COLE</name>
<feature type="region of interest" description="Disordered" evidence="1">
    <location>
        <begin position="1"/>
        <end position="33"/>
    </location>
</feature>
<gene>
    <name evidence="2" type="ORF">RN001_015121</name>
</gene>
<dbReference type="AlphaFoldDB" id="A0AAN7SBX0"/>
<keyword evidence="3" id="KW-1185">Reference proteome</keyword>
<feature type="compositionally biased region" description="Basic residues" evidence="1">
    <location>
        <begin position="1"/>
        <end position="13"/>
    </location>
</feature>
<sequence>MGKQRRQRKKYHQPSKSSKDPKHLQSAGSAIKTQPITLAPTSNLFAGLDINVDNLNKNLDTCSVKSFKSDFSNKLPKKDKTKLRRKMLLKKLDVATIAKKKKTKTDNLNSSPLLQSLAKDKNDKKQIKRKGTQKATKRKKYFLNGVNLFKKLINNKEFKANPHKIVSERIANGHAKRLEKHQ</sequence>
<protein>
    <submittedName>
        <fullName evidence="2">Uncharacterized protein</fullName>
    </submittedName>
</protein>
<accession>A0AAN7SBX0</accession>
<feature type="region of interest" description="Disordered" evidence="1">
    <location>
        <begin position="102"/>
        <end position="136"/>
    </location>
</feature>
<feature type="compositionally biased region" description="Basic residues" evidence="1">
    <location>
        <begin position="126"/>
        <end position="136"/>
    </location>
</feature>
<evidence type="ECO:0000313" key="3">
    <source>
        <dbReference type="Proteomes" id="UP001353858"/>
    </source>
</evidence>
<organism evidence="2 3">
    <name type="scientific">Aquatica leii</name>
    <dbReference type="NCBI Taxonomy" id="1421715"/>
    <lineage>
        <taxon>Eukaryota</taxon>
        <taxon>Metazoa</taxon>
        <taxon>Ecdysozoa</taxon>
        <taxon>Arthropoda</taxon>
        <taxon>Hexapoda</taxon>
        <taxon>Insecta</taxon>
        <taxon>Pterygota</taxon>
        <taxon>Neoptera</taxon>
        <taxon>Endopterygota</taxon>
        <taxon>Coleoptera</taxon>
        <taxon>Polyphaga</taxon>
        <taxon>Elateriformia</taxon>
        <taxon>Elateroidea</taxon>
        <taxon>Lampyridae</taxon>
        <taxon>Luciolinae</taxon>
        <taxon>Aquatica</taxon>
    </lineage>
</organism>
<evidence type="ECO:0000313" key="2">
    <source>
        <dbReference type="EMBL" id="KAK4873092.1"/>
    </source>
</evidence>
<reference evidence="3" key="1">
    <citation type="submission" date="2023-01" db="EMBL/GenBank/DDBJ databases">
        <title>Key to firefly adult light organ development and bioluminescence: homeobox transcription factors regulate luciferase expression and transportation to peroxisome.</title>
        <authorList>
            <person name="Fu X."/>
        </authorList>
    </citation>
    <scope>NUCLEOTIDE SEQUENCE [LARGE SCALE GENOMIC DNA]</scope>
</reference>